<dbReference type="InterPro" id="IPR029043">
    <property type="entry name" value="GcvT/YgfZ_C"/>
</dbReference>
<protein>
    <submittedName>
        <fullName evidence="5">Folate-binding protein YgfZ</fullName>
    </submittedName>
</protein>
<dbReference type="Pfam" id="PF08669">
    <property type="entry name" value="GCV_T_C"/>
    <property type="match status" value="1"/>
</dbReference>
<feature type="compositionally biased region" description="Basic and acidic residues" evidence="2">
    <location>
        <begin position="10"/>
        <end position="28"/>
    </location>
</feature>
<dbReference type="PANTHER" id="PTHR22602:SF0">
    <property type="entry name" value="TRANSFERASE CAF17, MITOCHONDRIAL-RELATED"/>
    <property type="match status" value="1"/>
</dbReference>
<dbReference type="PIRSF" id="PIRSF006487">
    <property type="entry name" value="GcvT"/>
    <property type="match status" value="1"/>
</dbReference>
<dbReference type="GO" id="GO:0016226">
    <property type="term" value="P:iron-sulfur cluster assembly"/>
    <property type="evidence" value="ECO:0007669"/>
    <property type="project" value="TreeGrafter"/>
</dbReference>
<feature type="region of interest" description="Disordered" evidence="2">
    <location>
        <begin position="328"/>
        <end position="360"/>
    </location>
</feature>
<evidence type="ECO:0000259" key="4">
    <source>
        <dbReference type="Pfam" id="PF08669"/>
    </source>
</evidence>
<dbReference type="NCBIfam" id="TIGR03317">
    <property type="entry name" value="ygfZ_signature"/>
    <property type="match status" value="1"/>
</dbReference>
<proteinExistence type="predicted"/>
<evidence type="ECO:0000313" key="6">
    <source>
        <dbReference type="Proteomes" id="UP000505377"/>
    </source>
</evidence>
<feature type="domain" description="Aminomethyltransferase C-terminal" evidence="4">
    <location>
        <begin position="265"/>
        <end position="336"/>
    </location>
</feature>
<dbReference type="InterPro" id="IPR045179">
    <property type="entry name" value="YgfZ/GcvT"/>
</dbReference>
<evidence type="ECO:0000256" key="2">
    <source>
        <dbReference type="SAM" id="MobiDB-lite"/>
    </source>
</evidence>
<feature type="region of interest" description="Disordered" evidence="2">
    <location>
        <begin position="1"/>
        <end position="28"/>
    </location>
</feature>
<dbReference type="InterPro" id="IPR013977">
    <property type="entry name" value="GcvT_C"/>
</dbReference>
<sequence>MTGTELTPDAPDRDAAVPPHRGDPLAEQRRMARGAAVVDRSHRGVIAVTGEDRLSWLHLLLTQHVSELPADTGTEALILDLNGRVLHHMVVAHTADTVYLDTEPGDVPPLLDYLTKMVFWSKVEPRDATAELAVLSVVGPDTADVLTAAGVPVPGRPHGALALPGGGVVRRMPWPGVDAADLLVPRAEQDAWWRRLTDAGAREAGTMAFEALRVESGRPRLGLDTDERTIPHEVGWIGEAVHLTKGCYRGQETVARVANLGRPPRRLVLLHLDAGDEHLPVPGDPVTHGGRTVGRVGTVVQHHELGSVALALVKRSVAVDADLVAGVDERASPARIDPDSVPAEDGAPPPGRAAQGGLRG</sequence>
<keyword evidence="1" id="KW-0809">Transit peptide</keyword>
<dbReference type="Pfam" id="PF01571">
    <property type="entry name" value="GCV_T"/>
    <property type="match status" value="1"/>
</dbReference>
<name>A0A6M6JE60_9PSEU</name>
<dbReference type="SUPFAM" id="SSF103025">
    <property type="entry name" value="Folate-binding domain"/>
    <property type="match status" value="1"/>
</dbReference>
<reference evidence="5 6" key="1">
    <citation type="submission" date="2020-05" db="EMBL/GenBank/DDBJ databases">
        <authorList>
            <person name="Mo P."/>
        </authorList>
    </citation>
    <scope>NUCLEOTIDE SEQUENCE [LARGE SCALE GENOMIC DNA]</scope>
    <source>
        <strain evidence="5 6">Gen01</strain>
    </source>
</reference>
<dbReference type="AlphaFoldDB" id="A0A6M6JE60"/>
<dbReference type="PANTHER" id="PTHR22602">
    <property type="entry name" value="TRANSFERASE CAF17, MITOCHONDRIAL-RELATED"/>
    <property type="match status" value="1"/>
</dbReference>
<dbReference type="InterPro" id="IPR027266">
    <property type="entry name" value="TrmE/GcvT-like"/>
</dbReference>
<dbReference type="RefSeq" id="WP_172155300.1">
    <property type="nucleotide sequence ID" value="NZ_CP053564.1"/>
</dbReference>
<dbReference type="InterPro" id="IPR006222">
    <property type="entry name" value="GCVT_N"/>
</dbReference>
<dbReference type="SUPFAM" id="SSF101790">
    <property type="entry name" value="Aminomethyltransferase beta-barrel domain"/>
    <property type="match status" value="1"/>
</dbReference>
<organism evidence="5 6">
    <name type="scientific">Pseudonocardia broussonetiae</name>
    <dbReference type="NCBI Taxonomy" id="2736640"/>
    <lineage>
        <taxon>Bacteria</taxon>
        <taxon>Bacillati</taxon>
        <taxon>Actinomycetota</taxon>
        <taxon>Actinomycetes</taxon>
        <taxon>Pseudonocardiales</taxon>
        <taxon>Pseudonocardiaceae</taxon>
        <taxon>Pseudonocardia</taxon>
    </lineage>
</organism>
<feature type="domain" description="GCVT N-terminal" evidence="3">
    <location>
        <begin position="26"/>
        <end position="242"/>
    </location>
</feature>
<evidence type="ECO:0000313" key="5">
    <source>
        <dbReference type="EMBL" id="QJY45360.1"/>
    </source>
</evidence>
<evidence type="ECO:0000259" key="3">
    <source>
        <dbReference type="Pfam" id="PF01571"/>
    </source>
</evidence>
<evidence type="ECO:0000256" key="1">
    <source>
        <dbReference type="ARBA" id="ARBA00022946"/>
    </source>
</evidence>
<dbReference type="Proteomes" id="UP000505377">
    <property type="component" value="Chromosome"/>
</dbReference>
<accession>A0A6M6JE60</accession>
<keyword evidence="6" id="KW-1185">Reference proteome</keyword>
<dbReference type="Gene3D" id="3.30.1360.120">
    <property type="entry name" value="Probable tRNA modification gtpase trme, domain 1"/>
    <property type="match status" value="1"/>
</dbReference>
<dbReference type="KEGG" id="pbro:HOP40_05615"/>
<dbReference type="InterPro" id="IPR017703">
    <property type="entry name" value="YgfZ/GCV_T_CS"/>
</dbReference>
<gene>
    <name evidence="5" type="ORF">HOP40_05615</name>
</gene>
<dbReference type="EMBL" id="CP053564">
    <property type="protein sequence ID" value="QJY45360.1"/>
    <property type="molecule type" value="Genomic_DNA"/>
</dbReference>
<feature type="compositionally biased region" description="Basic and acidic residues" evidence="2">
    <location>
        <begin position="328"/>
        <end position="338"/>
    </location>
</feature>